<organism evidence="2 3">
    <name type="scientific">Eschrichtius robustus</name>
    <name type="common">California gray whale</name>
    <name type="synonym">Eschrichtius gibbosus</name>
    <dbReference type="NCBI Taxonomy" id="9764"/>
    <lineage>
        <taxon>Eukaryota</taxon>
        <taxon>Metazoa</taxon>
        <taxon>Chordata</taxon>
        <taxon>Craniata</taxon>
        <taxon>Vertebrata</taxon>
        <taxon>Euteleostomi</taxon>
        <taxon>Mammalia</taxon>
        <taxon>Eutheria</taxon>
        <taxon>Laurasiatheria</taxon>
        <taxon>Artiodactyla</taxon>
        <taxon>Whippomorpha</taxon>
        <taxon>Cetacea</taxon>
        <taxon>Mysticeti</taxon>
        <taxon>Eschrichtiidae</taxon>
        <taxon>Eschrichtius</taxon>
    </lineage>
</organism>
<evidence type="ECO:0000256" key="1">
    <source>
        <dbReference type="SAM" id="MobiDB-lite"/>
    </source>
</evidence>
<evidence type="ECO:0000313" key="3">
    <source>
        <dbReference type="Proteomes" id="UP001159641"/>
    </source>
</evidence>
<evidence type="ECO:0000313" key="2">
    <source>
        <dbReference type="EMBL" id="KAJ8792758.1"/>
    </source>
</evidence>
<proteinExistence type="predicted"/>
<reference evidence="2 3" key="1">
    <citation type="submission" date="2022-11" db="EMBL/GenBank/DDBJ databases">
        <title>Whole genome sequence of Eschrichtius robustus ER-17-0199.</title>
        <authorList>
            <person name="Bruniche-Olsen A."/>
            <person name="Black A.N."/>
            <person name="Fields C.J."/>
            <person name="Walden K."/>
            <person name="Dewoody J.A."/>
        </authorList>
    </citation>
    <scope>NUCLEOTIDE SEQUENCE [LARGE SCALE GENOMIC DNA]</scope>
    <source>
        <strain evidence="2">ER-17-0199</strain>
        <tissue evidence="2">Blubber</tissue>
    </source>
</reference>
<dbReference type="Proteomes" id="UP001159641">
    <property type="component" value="Unassembled WGS sequence"/>
</dbReference>
<feature type="compositionally biased region" description="Polar residues" evidence="1">
    <location>
        <begin position="114"/>
        <end position="123"/>
    </location>
</feature>
<gene>
    <name evidence="2" type="ORF">J1605_019578</name>
</gene>
<feature type="region of interest" description="Disordered" evidence="1">
    <location>
        <begin position="73"/>
        <end position="167"/>
    </location>
</feature>
<feature type="compositionally biased region" description="Basic and acidic residues" evidence="1">
    <location>
        <begin position="129"/>
        <end position="154"/>
    </location>
</feature>
<accession>A0AB34HKP4</accession>
<dbReference type="AlphaFoldDB" id="A0AB34HKP4"/>
<comment type="caution">
    <text evidence="2">The sequence shown here is derived from an EMBL/GenBank/DDBJ whole genome shotgun (WGS) entry which is preliminary data.</text>
</comment>
<sequence length="167" mass="17370">MRCPGRIPVRGCRLPHPLPPTGRELGGPRAASGPMAAVLPQACAPWFPESAVAGVVSVLHLRKPGLGRCLAFPGPRPARRAVPTEPLTLTSPIPTPGRTVGAGPAAHSPDLSALTPTRVSRPSSGVRLRKQEEWVTARRMEEREAGRVPGEGEARTGGTVPPGCGIA</sequence>
<keyword evidence="3" id="KW-1185">Reference proteome</keyword>
<protein>
    <submittedName>
        <fullName evidence="2">Uncharacterized protein</fullName>
    </submittedName>
</protein>
<dbReference type="EMBL" id="JAIQCJ010001083">
    <property type="protein sequence ID" value="KAJ8792758.1"/>
    <property type="molecule type" value="Genomic_DNA"/>
</dbReference>
<name>A0AB34HKP4_ESCRO</name>